<name>A0A2S9YAC6_9BACT</name>
<dbReference type="EMBL" id="PVNL01000114">
    <property type="protein sequence ID" value="PRQ02057.1"/>
    <property type="molecule type" value="Genomic_DNA"/>
</dbReference>
<dbReference type="AlphaFoldDB" id="A0A2S9YAC6"/>
<organism evidence="1 2">
    <name type="scientific">Enhygromyxa salina</name>
    <dbReference type="NCBI Taxonomy" id="215803"/>
    <lineage>
        <taxon>Bacteria</taxon>
        <taxon>Pseudomonadati</taxon>
        <taxon>Myxococcota</taxon>
        <taxon>Polyangia</taxon>
        <taxon>Nannocystales</taxon>
        <taxon>Nannocystaceae</taxon>
        <taxon>Enhygromyxa</taxon>
    </lineage>
</organism>
<comment type="caution">
    <text evidence="1">The sequence shown here is derived from an EMBL/GenBank/DDBJ whole genome shotgun (WGS) entry which is preliminary data.</text>
</comment>
<accession>A0A2S9YAC6</accession>
<protein>
    <submittedName>
        <fullName evidence="1">Uncharacterized protein</fullName>
    </submittedName>
</protein>
<evidence type="ECO:0000313" key="1">
    <source>
        <dbReference type="EMBL" id="PRQ02057.1"/>
    </source>
</evidence>
<proteinExistence type="predicted"/>
<sequence>MVGVAIGVHVLRRGPSRAEVVHTTTLDGWTGRVIQRGPWSEENRAWTGPTTFDIELLSPDNGVRWIRTSIRDLDRAIGVTMDELHRAAAKQRRA</sequence>
<gene>
    <name evidence="1" type="ORF">ENSA7_56300</name>
</gene>
<reference evidence="1 2" key="1">
    <citation type="submission" date="2018-03" db="EMBL/GenBank/DDBJ databases">
        <title>Draft Genome Sequences of the Obligatory Marine Myxobacteria Enhygromyxa salina SWB007.</title>
        <authorList>
            <person name="Poehlein A."/>
            <person name="Moghaddam J.A."/>
            <person name="Harms H."/>
            <person name="Alanjari M."/>
            <person name="Koenig G.M."/>
            <person name="Daniel R."/>
            <person name="Schaeberle T.F."/>
        </authorList>
    </citation>
    <scope>NUCLEOTIDE SEQUENCE [LARGE SCALE GENOMIC DNA]</scope>
    <source>
        <strain evidence="1 2">SWB007</strain>
    </source>
</reference>
<dbReference type="Proteomes" id="UP000238823">
    <property type="component" value="Unassembled WGS sequence"/>
</dbReference>
<evidence type="ECO:0000313" key="2">
    <source>
        <dbReference type="Proteomes" id="UP000238823"/>
    </source>
</evidence>
<dbReference type="RefSeq" id="WP_106092505.1">
    <property type="nucleotide sequence ID" value="NZ_PVNL01000114.1"/>
</dbReference>